<dbReference type="HAMAP" id="MF_00550">
    <property type="entry name" value="Aminopeptidase_M20"/>
    <property type="match status" value="1"/>
</dbReference>
<dbReference type="PROSITE" id="PS00759">
    <property type="entry name" value="ARGE_DAPE_CPG2_2"/>
    <property type="match status" value="1"/>
</dbReference>
<accession>A0ABS2EMN5</accession>
<name>A0ABS2EMN5_9LACO</name>
<dbReference type="InterPro" id="IPR002933">
    <property type="entry name" value="Peptidase_M20"/>
</dbReference>
<evidence type="ECO:0000256" key="8">
    <source>
        <dbReference type="ARBA" id="ARBA00023049"/>
    </source>
</evidence>
<dbReference type="GO" id="GO:0045148">
    <property type="term" value="F:tripeptide aminopeptidase activity"/>
    <property type="evidence" value="ECO:0007669"/>
    <property type="project" value="UniProtKB-EC"/>
</dbReference>
<comment type="catalytic activity">
    <reaction evidence="1 9">
        <text>Release of the N-terminal residue from a tripeptide.</text>
        <dbReference type="EC" id="3.4.11.4"/>
    </reaction>
</comment>
<reference evidence="11 12" key="1">
    <citation type="journal article" date="2021" name="Sci. Rep.">
        <title>The distribution of antibiotic resistance genes in chicken gut microbiota commensals.</title>
        <authorList>
            <person name="Juricova H."/>
            <person name="Matiasovicova J."/>
            <person name="Kubasova T."/>
            <person name="Cejkova D."/>
            <person name="Rychlik I."/>
        </authorList>
    </citation>
    <scope>NUCLEOTIDE SEQUENCE [LARGE SCALE GENOMIC DNA]</scope>
    <source>
        <strain evidence="11 12">An810</strain>
    </source>
</reference>
<feature type="binding site" evidence="9">
    <location>
        <position position="180"/>
    </location>
    <ligand>
        <name>Zn(2+)</name>
        <dbReference type="ChEBI" id="CHEBI:29105"/>
        <label>2</label>
    </ligand>
</feature>
<dbReference type="PANTHER" id="PTHR42994">
    <property type="entry name" value="PEPTIDASE T"/>
    <property type="match status" value="1"/>
</dbReference>
<feature type="binding site" evidence="9">
    <location>
        <position position="84"/>
    </location>
    <ligand>
        <name>Zn(2+)</name>
        <dbReference type="ChEBI" id="CHEBI:29105"/>
        <label>1</label>
    </ligand>
</feature>
<comment type="subcellular location">
    <subcellularLocation>
        <location evidence="9">Cytoplasm</location>
    </subcellularLocation>
</comment>
<comment type="similarity">
    <text evidence="2 9">Belongs to the peptidase M20B family.</text>
</comment>
<dbReference type="SUPFAM" id="SSF53187">
    <property type="entry name" value="Zn-dependent exopeptidases"/>
    <property type="match status" value="1"/>
</dbReference>
<dbReference type="InterPro" id="IPR036264">
    <property type="entry name" value="Bact_exopeptidase_dim_dom"/>
</dbReference>
<sequence length="415" mass="45592">MTEEKYAGLLARFLAYAKVETRSDPESDTVPTSPKELVLLKQLMAELTDLGLDDVRMDEKSAIVMATLPSNLDYEVPVMGLLAHVDTADFNAENVNPQIIENYDGQTIQLGTSGFELSPAEFPNLKNYVGQTLITTDGTTLLGADDKAGVAEIMTMLAYLTKHPAVKHGTIKIGFTPDEETGTGASLFDVKAFGADFAYTVDGGPLGELEYETFNAAAAEINIQGKDVHTATAKGVMVNAIQVAMDLQAKLPDHDRPEKTAGREGFFHLYQLDGTVDHARMLYLIRDHDRQLFEARKEALRAVVKEVNEELGEERVTIKLEDQYYNLKDALKGHMAVVDLAKQAMEDLDIKPVIYPVRGGTDGSTISYMGLPTPNLFAGGENMHARFEYVSLQTMESVVDVLLKMNENLVAKAKH</sequence>
<organism evidence="11 12">
    <name type="scientific">Limosilactobacillus alvi</name>
    <dbReference type="NCBI Taxonomy" id="990412"/>
    <lineage>
        <taxon>Bacteria</taxon>
        <taxon>Bacillati</taxon>
        <taxon>Bacillota</taxon>
        <taxon>Bacilli</taxon>
        <taxon>Lactobacillales</taxon>
        <taxon>Lactobacillaceae</taxon>
        <taxon>Limosilactobacillus</taxon>
    </lineage>
</organism>
<dbReference type="CDD" id="cd03892">
    <property type="entry name" value="M20_peptT"/>
    <property type="match status" value="1"/>
</dbReference>
<keyword evidence="8 9" id="KW-0482">Metalloprotease</keyword>
<dbReference type="NCBIfam" id="NF009920">
    <property type="entry name" value="PRK13381.1"/>
    <property type="match status" value="1"/>
</dbReference>
<feature type="domain" description="Peptidase M20 dimerisation" evidence="10">
    <location>
        <begin position="211"/>
        <end position="309"/>
    </location>
</feature>
<feature type="binding site" evidence="9">
    <location>
        <position position="384"/>
    </location>
    <ligand>
        <name>Zn(2+)</name>
        <dbReference type="ChEBI" id="CHEBI:29105"/>
        <label>2</label>
    </ligand>
</feature>
<evidence type="ECO:0000256" key="3">
    <source>
        <dbReference type="ARBA" id="ARBA00022438"/>
    </source>
</evidence>
<protein>
    <recommendedName>
        <fullName evidence="9">Peptidase T</fullName>
        <ecNumber evidence="9">3.4.11.4</ecNumber>
    </recommendedName>
    <alternativeName>
        <fullName evidence="9">Aminotripeptidase</fullName>
        <shortName evidence="9">Tripeptidase</shortName>
    </alternativeName>
    <alternativeName>
        <fullName evidence="9">Tripeptide aminopeptidase</fullName>
    </alternativeName>
</protein>
<comment type="cofactor">
    <cofactor evidence="9">
        <name>Zn(2+)</name>
        <dbReference type="ChEBI" id="CHEBI:29105"/>
    </cofactor>
    <text evidence="9">Binds 2 Zn(2+) ions per subunit.</text>
</comment>
<keyword evidence="4 9" id="KW-0645">Protease</keyword>
<comment type="function">
    <text evidence="9">Cleaves the N-terminal amino acid of tripeptides.</text>
</comment>
<evidence type="ECO:0000256" key="1">
    <source>
        <dbReference type="ARBA" id="ARBA00000870"/>
    </source>
</evidence>
<feature type="active site" evidence="9">
    <location>
        <position position="86"/>
    </location>
</feature>
<keyword evidence="6 9" id="KW-0378">Hydrolase</keyword>
<keyword evidence="12" id="KW-1185">Reference proteome</keyword>
<keyword evidence="5 9" id="KW-0479">Metal-binding</keyword>
<dbReference type="NCBIfam" id="NF003976">
    <property type="entry name" value="PRK05469.1"/>
    <property type="match status" value="1"/>
</dbReference>
<feature type="binding site" evidence="9">
    <location>
        <position position="145"/>
    </location>
    <ligand>
        <name>Zn(2+)</name>
        <dbReference type="ChEBI" id="CHEBI:29105"/>
        <label>2</label>
    </ligand>
</feature>
<gene>
    <name evidence="9 11" type="primary">pepT</name>
    <name evidence="11" type="ORF">H5993_03090</name>
</gene>
<evidence type="ECO:0000313" key="11">
    <source>
        <dbReference type="EMBL" id="MBM6753749.1"/>
    </source>
</evidence>
<dbReference type="RefSeq" id="WP_204776182.1">
    <property type="nucleotide sequence ID" value="NZ_JACJJQ010000009.1"/>
</dbReference>
<dbReference type="Pfam" id="PF01546">
    <property type="entry name" value="Peptidase_M20"/>
    <property type="match status" value="1"/>
</dbReference>
<evidence type="ECO:0000256" key="6">
    <source>
        <dbReference type="ARBA" id="ARBA00022801"/>
    </source>
</evidence>
<dbReference type="Pfam" id="PF07687">
    <property type="entry name" value="M20_dimer"/>
    <property type="match status" value="1"/>
</dbReference>
<dbReference type="EMBL" id="JACJJQ010000009">
    <property type="protein sequence ID" value="MBM6753749.1"/>
    <property type="molecule type" value="Genomic_DNA"/>
</dbReference>
<dbReference type="PIRSF" id="PIRSF037215">
    <property type="entry name" value="Peptidase_M20B"/>
    <property type="match status" value="1"/>
</dbReference>
<comment type="caution">
    <text evidence="11">The sequence shown here is derived from an EMBL/GenBank/DDBJ whole genome shotgun (WGS) entry which is preliminary data.</text>
</comment>
<keyword evidence="7 9" id="KW-0862">Zinc</keyword>
<keyword evidence="9" id="KW-0963">Cytoplasm</keyword>
<evidence type="ECO:0000313" key="12">
    <source>
        <dbReference type="Proteomes" id="UP000776629"/>
    </source>
</evidence>
<proteinExistence type="inferred from homology"/>
<dbReference type="Gene3D" id="3.40.630.10">
    <property type="entry name" value="Zn peptidases"/>
    <property type="match status" value="1"/>
</dbReference>
<feature type="binding site" evidence="9">
    <location>
        <position position="145"/>
    </location>
    <ligand>
        <name>Zn(2+)</name>
        <dbReference type="ChEBI" id="CHEBI:29105"/>
        <label>1</label>
    </ligand>
</feature>
<dbReference type="InterPro" id="IPR011650">
    <property type="entry name" value="Peptidase_M20_dimer"/>
</dbReference>
<evidence type="ECO:0000256" key="7">
    <source>
        <dbReference type="ARBA" id="ARBA00022833"/>
    </source>
</evidence>
<evidence type="ECO:0000256" key="2">
    <source>
        <dbReference type="ARBA" id="ARBA00009692"/>
    </source>
</evidence>
<dbReference type="InterPro" id="IPR001261">
    <property type="entry name" value="ArgE/DapE_CS"/>
</dbReference>
<dbReference type="SUPFAM" id="SSF55031">
    <property type="entry name" value="Bacterial exopeptidase dimerisation domain"/>
    <property type="match status" value="1"/>
</dbReference>
<dbReference type="NCBIfam" id="TIGR01882">
    <property type="entry name" value="peptidase-T"/>
    <property type="match status" value="1"/>
</dbReference>
<dbReference type="EC" id="3.4.11.4" evidence="9"/>
<feature type="active site" description="Proton acceptor" evidence="9">
    <location>
        <position position="179"/>
    </location>
</feature>
<dbReference type="Gene3D" id="3.30.70.360">
    <property type="match status" value="1"/>
</dbReference>
<dbReference type="PANTHER" id="PTHR42994:SF1">
    <property type="entry name" value="PEPTIDASE T"/>
    <property type="match status" value="1"/>
</dbReference>
<feature type="binding site" evidence="9">
    <location>
        <position position="202"/>
    </location>
    <ligand>
        <name>Zn(2+)</name>
        <dbReference type="ChEBI" id="CHEBI:29105"/>
        <label>1</label>
    </ligand>
</feature>
<evidence type="ECO:0000256" key="9">
    <source>
        <dbReference type="HAMAP-Rule" id="MF_00550"/>
    </source>
</evidence>
<evidence type="ECO:0000256" key="5">
    <source>
        <dbReference type="ARBA" id="ARBA00022723"/>
    </source>
</evidence>
<dbReference type="InterPro" id="IPR010161">
    <property type="entry name" value="Peptidase_M20B"/>
</dbReference>
<dbReference type="Proteomes" id="UP000776629">
    <property type="component" value="Unassembled WGS sequence"/>
</dbReference>
<evidence type="ECO:0000256" key="4">
    <source>
        <dbReference type="ARBA" id="ARBA00022670"/>
    </source>
</evidence>
<keyword evidence="3 9" id="KW-0031">Aminopeptidase</keyword>
<evidence type="ECO:0000259" key="10">
    <source>
        <dbReference type="Pfam" id="PF07687"/>
    </source>
</evidence>